<dbReference type="InterPro" id="IPR009702">
    <property type="entry name" value="DUF1284"/>
</dbReference>
<dbReference type="OrthoDB" id="121064at2"/>
<organism evidence="1 2">
    <name type="scientific">Peptoniphilus harei</name>
    <dbReference type="NCBI Taxonomy" id="54005"/>
    <lineage>
        <taxon>Bacteria</taxon>
        <taxon>Bacillati</taxon>
        <taxon>Bacillota</taxon>
        <taxon>Tissierellia</taxon>
        <taxon>Tissierellales</taxon>
        <taxon>Peptoniphilaceae</taxon>
        <taxon>Peptoniphilus</taxon>
    </lineage>
</organism>
<dbReference type="AlphaFoldDB" id="A0A2X1ZYL1"/>
<evidence type="ECO:0000313" key="1">
    <source>
        <dbReference type="EMBL" id="SPY48456.1"/>
    </source>
</evidence>
<dbReference type="RefSeq" id="WP_070700994.1">
    <property type="nucleotide sequence ID" value="NZ_CAUPLU010000080.1"/>
</dbReference>
<dbReference type="EMBL" id="UATM01000032">
    <property type="protein sequence ID" value="SPY48456.1"/>
    <property type="molecule type" value="Genomic_DNA"/>
</dbReference>
<proteinExistence type="predicted"/>
<dbReference type="Proteomes" id="UP000250070">
    <property type="component" value="Unassembled WGS sequence"/>
</dbReference>
<protein>
    <submittedName>
        <fullName evidence="1">Protein of uncharacterized function (DUF1284)</fullName>
    </submittedName>
</protein>
<dbReference type="GeneID" id="83863012"/>
<sequence length="127" mass="14580">MLKIRAHHLLCTENFVGEGYSDDFSKNMAKVIGQLKENPKVKLLADLDDICGPCPENLGTRCENDDLVKSYDKKVLEVLNLSEGEIYSWADIRKLACDIIFAKNRREEICGECQWNELCKEVEAKRR</sequence>
<gene>
    <name evidence="1" type="ORF">NCTC13076_01540</name>
</gene>
<evidence type="ECO:0000313" key="2">
    <source>
        <dbReference type="Proteomes" id="UP000250070"/>
    </source>
</evidence>
<dbReference type="STRING" id="54005.HMPREF3229_01259"/>
<dbReference type="Pfam" id="PF06935">
    <property type="entry name" value="DUF1284"/>
    <property type="match status" value="1"/>
</dbReference>
<name>A0A2X1ZYL1_9FIRM</name>
<reference evidence="1 2" key="1">
    <citation type="submission" date="2018-06" db="EMBL/GenBank/DDBJ databases">
        <authorList>
            <consortium name="Pathogen Informatics"/>
            <person name="Doyle S."/>
        </authorList>
    </citation>
    <scope>NUCLEOTIDE SEQUENCE [LARGE SCALE GENOMIC DNA]</scope>
    <source>
        <strain evidence="1 2">NCTC13076</strain>
    </source>
</reference>
<accession>A0A2X1ZYL1</accession>